<keyword evidence="2" id="KW-1185">Reference proteome</keyword>
<organism evidence="1 2">
    <name type="scientific">Spartinivicinus marinus</name>
    <dbReference type="NCBI Taxonomy" id="2994442"/>
    <lineage>
        <taxon>Bacteria</taxon>
        <taxon>Pseudomonadati</taxon>
        <taxon>Pseudomonadota</taxon>
        <taxon>Gammaproteobacteria</taxon>
        <taxon>Oceanospirillales</taxon>
        <taxon>Zooshikellaceae</taxon>
        <taxon>Spartinivicinus</taxon>
    </lineage>
</organism>
<comment type="caution">
    <text evidence="1">The sequence shown here is derived from an EMBL/GenBank/DDBJ whole genome shotgun (WGS) entry which is preliminary data.</text>
</comment>
<reference evidence="1 2" key="1">
    <citation type="submission" date="2020-07" db="EMBL/GenBank/DDBJ databases">
        <title>Endozoicomonas sp. nov., isolated from sediment.</title>
        <authorList>
            <person name="Gu T."/>
        </authorList>
    </citation>
    <scope>NUCLEOTIDE SEQUENCE [LARGE SCALE GENOMIC DNA]</scope>
    <source>
        <strain evidence="1 2">SM1973</strain>
    </source>
</reference>
<dbReference type="Proteomes" id="UP000569732">
    <property type="component" value="Unassembled WGS sequence"/>
</dbReference>
<proteinExistence type="predicted"/>
<dbReference type="RefSeq" id="WP_180571620.1">
    <property type="nucleotide sequence ID" value="NZ_JACCKB010000113.1"/>
</dbReference>
<accession>A0A853I6V1</accession>
<gene>
    <name evidence="1" type="ORF">H0A36_26860</name>
</gene>
<name>A0A853I6V1_9GAMM</name>
<evidence type="ECO:0000313" key="2">
    <source>
        <dbReference type="Proteomes" id="UP000569732"/>
    </source>
</evidence>
<sequence>MQSLEQLIVQLAQAHLDDFRRIKANPKTMAELYELSEEETVRFNAIKSYTKIQAFTDITRLADHGLSPETSQQLLEIEEQASALLGTLEE</sequence>
<dbReference type="AlphaFoldDB" id="A0A853I6V1"/>
<protein>
    <submittedName>
        <fullName evidence="1">Uncharacterized protein</fullName>
    </submittedName>
</protein>
<evidence type="ECO:0000313" key="1">
    <source>
        <dbReference type="EMBL" id="NYZ69640.1"/>
    </source>
</evidence>
<dbReference type="EMBL" id="JACCKB010000113">
    <property type="protein sequence ID" value="NYZ69640.1"/>
    <property type="molecule type" value="Genomic_DNA"/>
</dbReference>